<evidence type="ECO:0000256" key="1">
    <source>
        <dbReference type="ARBA" id="ARBA00006464"/>
    </source>
</evidence>
<keyword evidence="2" id="KW-0270">Exopolysaccharide synthesis</keyword>
<keyword evidence="6" id="KW-1185">Reference proteome</keyword>
<keyword evidence="3" id="KW-0812">Transmembrane</keyword>
<evidence type="ECO:0000256" key="2">
    <source>
        <dbReference type="ARBA" id="ARBA00023169"/>
    </source>
</evidence>
<organism evidence="5 6">
    <name type="scientific">Sphingomonas canadensis</name>
    <dbReference type="NCBI Taxonomy" id="1219257"/>
    <lineage>
        <taxon>Bacteria</taxon>
        <taxon>Pseudomonadati</taxon>
        <taxon>Pseudomonadota</taxon>
        <taxon>Alphaproteobacteria</taxon>
        <taxon>Sphingomonadales</taxon>
        <taxon>Sphingomonadaceae</taxon>
        <taxon>Sphingomonas</taxon>
    </lineage>
</organism>
<dbReference type="PANTHER" id="PTHR30576:SF0">
    <property type="entry name" value="UNDECAPRENYL-PHOSPHATE N-ACETYLGALACTOSAMINYL 1-PHOSPHATE TRANSFERASE-RELATED"/>
    <property type="match status" value="1"/>
</dbReference>
<dbReference type="InterPro" id="IPR003362">
    <property type="entry name" value="Bact_transf"/>
</dbReference>
<feature type="transmembrane region" description="Helical" evidence="3">
    <location>
        <begin position="21"/>
        <end position="39"/>
    </location>
</feature>
<feature type="transmembrane region" description="Helical" evidence="3">
    <location>
        <begin position="241"/>
        <end position="262"/>
    </location>
</feature>
<feature type="domain" description="Bacterial sugar transferase" evidence="4">
    <location>
        <begin position="236"/>
        <end position="421"/>
    </location>
</feature>
<proteinExistence type="inferred from homology"/>
<feature type="transmembrane region" description="Helical" evidence="3">
    <location>
        <begin position="51"/>
        <end position="69"/>
    </location>
</feature>
<evidence type="ECO:0000256" key="3">
    <source>
        <dbReference type="SAM" id="Phobius"/>
    </source>
</evidence>
<dbReference type="GO" id="GO:0016740">
    <property type="term" value="F:transferase activity"/>
    <property type="evidence" value="ECO:0007669"/>
    <property type="project" value="UniProtKB-KW"/>
</dbReference>
<protein>
    <submittedName>
        <fullName evidence="5">Sugar transferase</fullName>
    </submittedName>
</protein>
<dbReference type="PANTHER" id="PTHR30576">
    <property type="entry name" value="COLANIC BIOSYNTHESIS UDP-GLUCOSE LIPID CARRIER TRANSFERASE"/>
    <property type="match status" value="1"/>
</dbReference>
<evidence type="ECO:0000313" key="6">
    <source>
        <dbReference type="Proteomes" id="UP001596977"/>
    </source>
</evidence>
<keyword evidence="3" id="KW-0472">Membrane</keyword>
<name>A0ABW3H3S4_9SPHN</name>
<dbReference type="EMBL" id="JBHTJG010000002">
    <property type="protein sequence ID" value="MFD0946156.1"/>
    <property type="molecule type" value="Genomic_DNA"/>
</dbReference>
<sequence>MLMTRDRTAPITRSFWESLGFQLIGITVAALFVPLLYLFTQALDHFAEATIINSAIASYGSAVVSLFLYRRVTSFPGTRGFAYIIPTFTAAFGIAVLMMFGLRLPYSGAMLATGYVASMVFGFLATHLSQKFMRRHFYLVPFGNTEIAYDAAWVQWIVLHEPRVPDHDRHGAIVADLRHDHPAEWERMLAEAAVSGRVVYHTKQLRESLTGRVEIEHLSENSFGSLLPNLAYRKIKRTGDVMLAAMALPLLAVPLLLIALWIRLDSPGPVLFRQQRMGYRSRPFDVLKFRTMEHRPDDTACRDAAITQDDDQRITRAGRFLRRTRIDELPQLVNVLRGEMSLIGPRPEALALSEWYERELPFYSYRHIVRPGITGWAQVNQGHVAALHDVHIKLHYDFYYIKHFSAWLDILIMMRTVGTMLTGFGSK</sequence>
<comment type="similarity">
    <text evidence="1">Belongs to the bacterial sugar transferase family.</text>
</comment>
<keyword evidence="5" id="KW-0808">Transferase</keyword>
<dbReference type="Pfam" id="PF02397">
    <property type="entry name" value="Bac_transf"/>
    <property type="match status" value="1"/>
</dbReference>
<reference evidence="6" key="1">
    <citation type="journal article" date="2019" name="Int. J. Syst. Evol. Microbiol.">
        <title>The Global Catalogue of Microorganisms (GCM) 10K type strain sequencing project: providing services to taxonomists for standard genome sequencing and annotation.</title>
        <authorList>
            <consortium name="The Broad Institute Genomics Platform"/>
            <consortium name="The Broad Institute Genome Sequencing Center for Infectious Disease"/>
            <person name="Wu L."/>
            <person name="Ma J."/>
        </authorList>
    </citation>
    <scope>NUCLEOTIDE SEQUENCE [LARGE SCALE GENOMIC DNA]</scope>
    <source>
        <strain evidence="6">CCUG 62982</strain>
    </source>
</reference>
<feature type="transmembrane region" description="Helical" evidence="3">
    <location>
        <begin position="81"/>
        <end position="102"/>
    </location>
</feature>
<dbReference type="RefSeq" id="WP_264943061.1">
    <property type="nucleotide sequence ID" value="NZ_JAPDRA010000002.1"/>
</dbReference>
<evidence type="ECO:0000313" key="5">
    <source>
        <dbReference type="EMBL" id="MFD0946156.1"/>
    </source>
</evidence>
<comment type="caution">
    <text evidence="5">The sequence shown here is derived from an EMBL/GenBank/DDBJ whole genome shotgun (WGS) entry which is preliminary data.</text>
</comment>
<evidence type="ECO:0000259" key="4">
    <source>
        <dbReference type="Pfam" id="PF02397"/>
    </source>
</evidence>
<dbReference type="Proteomes" id="UP001596977">
    <property type="component" value="Unassembled WGS sequence"/>
</dbReference>
<gene>
    <name evidence="5" type="ORF">ACFQ1E_07400</name>
</gene>
<feature type="transmembrane region" description="Helical" evidence="3">
    <location>
        <begin position="108"/>
        <end position="128"/>
    </location>
</feature>
<keyword evidence="3" id="KW-1133">Transmembrane helix</keyword>
<accession>A0ABW3H3S4</accession>